<evidence type="ECO:0000313" key="1">
    <source>
        <dbReference type="EMBL" id="PXF56290.1"/>
    </source>
</evidence>
<dbReference type="EMBL" id="PQXF01000111">
    <property type="protein sequence ID" value="PXF56290.1"/>
    <property type="molecule type" value="Genomic_DNA"/>
</dbReference>
<protein>
    <submittedName>
        <fullName evidence="1">Uncharacterized protein</fullName>
    </submittedName>
</protein>
<accession>A0AC61KXW7</accession>
<evidence type="ECO:0000313" key="2">
    <source>
        <dbReference type="Proteomes" id="UP000248329"/>
    </source>
</evidence>
<comment type="caution">
    <text evidence="1">The sequence shown here is derived from an EMBL/GenBank/DDBJ whole genome shotgun (WGS) entry which is preliminary data.</text>
</comment>
<sequence>MRNMTGLITAITALVFLLSTGISAAEDCECIIITHPDFVGECEILADWKTNTGISTRVADTTWINNNFAGFDGDDLQAKIKDYIYDSHDLDDTMYVILAGDVDRVPTRYAYVNDSNQGDGRYVPCDLYHADIIFSDGMGTHSHWDMNGDGLYGAMGPDLAVNDMPDMRPDVSIGRLPASSEAELNTLIDKIVKYEINAYDPDWVKKTTLVADDECFSDFEEFKDQTEQYFTDWGVPSSDIQKLYGASCTAENVQDAINEGRRFVNYAGHGGLKSWSCSGYTNADAASLTNGEKTPIIAAKACYTAGFDMPEGTGGIDPLPRPIDDECIGETFLLNPNGGGITYLGATRVSYHAVNKRSGLIDKMFWKAISDYDTVGKCWKYAITEEAYRDDPDIKSRKVLTEYVLLGDPTLRIRGRLYDDWHMLNHDPQRSGRSALRGDLSGTMHHTTIFYNDKIAYPTVADIDGNGKQEIVVSNEDAIRAFEGDGNHIWTYTGITDAKNTPTIQDVDDDGEQEVVIETHNSKICILNAASGDYEWEYTADDIIVSPPIVADIDGDGKQEIVFGDGYYLSEDRHIYALNGDTRDELWKVTPGGHNIWQAMADVDGDGKQEIIGVNGDGVFALNAESGSMLWQKEYRNAVCLPAIADLDNDGELEIAFGTWYYEGFGGDNRSYVIDAATGDLEWYYDLDDRPGQSSAGDVDGDGLLEVIFNTLNQDVYCLDRYESWSYPRDGNGVMGNDRYVISAVAIADTDNDNNLEIIVGSTEGYLDIFGGSGSLEKRYNLGGIVENPAIGDVDDDGKAEIVVKNGVIGSQSSPLGGDGGVIHAETLPQKATIGVIHAKTEISEPDNRSSPSKTGSGVIWYNHVPIVMN</sequence>
<name>A0AC61KXW7_9EURY</name>
<gene>
    <name evidence="1" type="ORF">C4B59_17120</name>
</gene>
<feature type="non-terminal residue" evidence="1">
    <location>
        <position position="870"/>
    </location>
</feature>
<reference evidence="1" key="1">
    <citation type="submission" date="2018-01" db="EMBL/GenBank/DDBJ databases">
        <authorList>
            <person name="Krukenberg V."/>
        </authorList>
    </citation>
    <scope>NUCLEOTIDE SEQUENCE</scope>
    <source>
        <strain evidence="1">E20ANME2</strain>
    </source>
</reference>
<proteinExistence type="predicted"/>
<organism evidence="1 2">
    <name type="scientific">Candidatus Methanogaster sp</name>
    <dbReference type="NCBI Taxonomy" id="3386292"/>
    <lineage>
        <taxon>Archaea</taxon>
        <taxon>Methanobacteriati</taxon>
        <taxon>Methanobacteriota</taxon>
        <taxon>Stenosarchaea group</taxon>
        <taxon>Methanomicrobia</taxon>
        <taxon>Methanosarcinales</taxon>
        <taxon>ANME-2 cluster</taxon>
        <taxon>Candidatus Methanogasteraceae</taxon>
        <taxon>Candidatus Methanogaster</taxon>
    </lineage>
</organism>
<dbReference type="Proteomes" id="UP000248329">
    <property type="component" value="Unassembled WGS sequence"/>
</dbReference>